<reference evidence="9 10" key="1">
    <citation type="journal article" date="2017" name="Plant Biotechnol. J.">
        <title>A comprehensive draft genome sequence for lupin (Lupinus angustifolius), an emerging health food: insights into plant-microbe interactions and legume evolution.</title>
        <authorList>
            <person name="Hane J.K."/>
            <person name="Ming Y."/>
            <person name="Kamphuis L.G."/>
            <person name="Nelson M.N."/>
            <person name="Garg G."/>
            <person name="Atkins C.A."/>
            <person name="Bayer P.E."/>
            <person name="Bravo A."/>
            <person name="Bringans S."/>
            <person name="Cannon S."/>
            <person name="Edwards D."/>
            <person name="Foley R."/>
            <person name="Gao L.L."/>
            <person name="Harrison M.J."/>
            <person name="Huang W."/>
            <person name="Hurgobin B."/>
            <person name="Li S."/>
            <person name="Liu C.W."/>
            <person name="McGrath A."/>
            <person name="Morahan G."/>
            <person name="Murray J."/>
            <person name="Weller J."/>
            <person name="Jian J."/>
            <person name="Singh K.B."/>
        </authorList>
    </citation>
    <scope>NUCLEOTIDE SEQUENCE [LARGE SCALE GENOMIC DNA]</scope>
    <source>
        <strain evidence="10">cv. Tanjil</strain>
        <tissue evidence="9">Whole plant</tissue>
    </source>
</reference>
<evidence type="ECO:0000313" key="10">
    <source>
        <dbReference type="Proteomes" id="UP000188354"/>
    </source>
</evidence>
<keyword evidence="3" id="KW-0963">Cytoplasm</keyword>
<evidence type="ECO:0000256" key="6">
    <source>
        <dbReference type="PROSITE-ProRule" id="PRU01131"/>
    </source>
</evidence>
<proteinExistence type="inferred from homology"/>
<dbReference type="GO" id="GO:0005737">
    <property type="term" value="C:cytoplasm"/>
    <property type="evidence" value="ECO:0007669"/>
    <property type="project" value="UniProtKB-SubCell"/>
</dbReference>
<dbReference type="STRING" id="3871.A0A394DQE6"/>
<organism evidence="9 10">
    <name type="scientific">Lupinus angustifolius</name>
    <name type="common">Narrow-leaved blue lupine</name>
    <dbReference type="NCBI Taxonomy" id="3871"/>
    <lineage>
        <taxon>Eukaryota</taxon>
        <taxon>Viridiplantae</taxon>
        <taxon>Streptophyta</taxon>
        <taxon>Embryophyta</taxon>
        <taxon>Tracheophyta</taxon>
        <taxon>Spermatophyta</taxon>
        <taxon>Magnoliopsida</taxon>
        <taxon>eudicotyledons</taxon>
        <taxon>Gunneridae</taxon>
        <taxon>Pentapetalae</taxon>
        <taxon>rosids</taxon>
        <taxon>fabids</taxon>
        <taxon>Fabales</taxon>
        <taxon>Fabaceae</taxon>
        <taxon>Papilionoideae</taxon>
        <taxon>50 kb inversion clade</taxon>
        <taxon>genistoids sensu lato</taxon>
        <taxon>core genistoids</taxon>
        <taxon>Genisteae</taxon>
        <taxon>Lupinus</taxon>
    </lineage>
</organism>
<comment type="subcellular location">
    <subcellularLocation>
        <location evidence="1">Cytoplasm</location>
    </subcellularLocation>
</comment>
<dbReference type="EMBL" id="MLAU01038602">
    <property type="protein sequence ID" value="OIW21907.1"/>
    <property type="molecule type" value="Genomic_DNA"/>
</dbReference>
<evidence type="ECO:0000256" key="5">
    <source>
        <dbReference type="ARBA" id="ARBA00022771"/>
    </source>
</evidence>
<sequence length="154" mass="17482">MMVGLSIVLEAQKVSNSSISKKSPQVINKTMMLSNMTKHSPSSAVSLNYLYYPFQEPTFLDLCFLCRKRLLPGKDIYMYKGDMAFCSVECRCQQIFMDEEGTIQKENCSFAAMRPKPSSSSSSAHEQQQQQKQQKGARNCAGGFAYRYRMRNLA</sequence>
<comment type="caution">
    <text evidence="9">The sequence shown here is derived from an EMBL/GenBank/DDBJ whole genome shotgun (WGS) entry which is preliminary data.</text>
</comment>
<feature type="domain" description="FLZ-type" evidence="8">
    <location>
        <begin position="58"/>
        <end position="102"/>
    </location>
</feature>
<keyword evidence="4" id="KW-0479">Metal-binding</keyword>
<evidence type="ECO:0000256" key="4">
    <source>
        <dbReference type="ARBA" id="ARBA00022723"/>
    </source>
</evidence>
<evidence type="ECO:0000256" key="2">
    <source>
        <dbReference type="ARBA" id="ARBA00009374"/>
    </source>
</evidence>
<dbReference type="Proteomes" id="UP000188354">
    <property type="component" value="Unassembled WGS sequence"/>
</dbReference>
<dbReference type="AlphaFoldDB" id="A0A394DQE6"/>
<evidence type="ECO:0000256" key="7">
    <source>
        <dbReference type="SAM" id="MobiDB-lite"/>
    </source>
</evidence>
<protein>
    <recommendedName>
        <fullName evidence="8">FLZ-type domain-containing protein</fullName>
    </recommendedName>
</protein>
<feature type="compositionally biased region" description="Low complexity" evidence="7">
    <location>
        <begin position="118"/>
        <end position="134"/>
    </location>
</feature>
<dbReference type="KEGG" id="lang:109340821"/>
<feature type="region of interest" description="Disordered" evidence="7">
    <location>
        <begin position="113"/>
        <end position="138"/>
    </location>
</feature>
<evidence type="ECO:0000256" key="3">
    <source>
        <dbReference type="ARBA" id="ARBA00022490"/>
    </source>
</evidence>
<dbReference type="OrthoDB" id="1926521at2759"/>
<keyword evidence="10" id="KW-1185">Reference proteome</keyword>
<feature type="zinc finger region" description="FLZ-type" evidence="6">
    <location>
        <begin position="58"/>
        <end position="102"/>
    </location>
</feature>
<dbReference type="Pfam" id="PF04570">
    <property type="entry name" value="zf-FLZ"/>
    <property type="match status" value="1"/>
</dbReference>
<name>A0A394DQE6_LUPAN</name>
<dbReference type="PROSITE" id="PS51795">
    <property type="entry name" value="ZF_FLZ"/>
    <property type="match status" value="1"/>
</dbReference>
<evidence type="ECO:0000259" key="8">
    <source>
        <dbReference type="PROSITE" id="PS51795"/>
    </source>
</evidence>
<dbReference type="Gramene" id="OIW21907">
    <property type="protein sequence ID" value="OIW21907"/>
    <property type="gene ID" value="TanjilG_14554"/>
</dbReference>
<evidence type="ECO:0000256" key="1">
    <source>
        <dbReference type="ARBA" id="ARBA00004496"/>
    </source>
</evidence>
<dbReference type="PANTHER" id="PTHR33059">
    <property type="entry name" value="FCS-LIKE ZINC FINGER 5"/>
    <property type="match status" value="1"/>
</dbReference>
<dbReference type="PANTHER" id="PTHR33059:SF84">
    <property type="entry name" value="FCS-LIKE ZINC FINGER 15"/>
    <property type="match status" value="1"/>
</dbReference>
<keyword evidence="5" id="KW-0862">Zinc</keyword>
<dbReference type="GO" id="GO:0008270">
    <property type="term" value="F:zinc ion binding"/>
    <property type="evidence" value="ECO:0007669"/>
    <property type="project" value="UniProtKB-KW"/>
</dbReference>
<comment type="similarity">
    <text evidence="2">Belongs to the FLZ family.</text>
</comment>
<evidence type="ECO:0000313" key="9">
    <source>
        <dbReference type="EMBL" id="OIW21907.1"/>
    </source>
</evidence>
<keyword evidence="5" id="KW-0863">Zinc-finger</keyword>
<accession>A0A394DQE6</accession>
<dbReference type="InterPro" id="IPR007650">
    <property type="entry name" value="Zf-FLZ_dom"/>
</dbReference>
<gene>
    <name evidence="9" type="ORF">TanjilG_14554</name>
</gene>